<feature type="domain" description="DNA2/NAM7 helicase-like C-terminal" evidence="4">
    <location>
        <begin position="598"/>
        <end position="761"/>
    </location>
</feature>
<dbReference type="InterPro" id="IPR045055">
    <property type="entry name" value="DNA2/NAM7-like"/>
</dbReference>
<keyword evidence="1" id="KW-0175">Coiled coil</keyword>
<evidence type="ECO:0000313" key="6">
    <source>
        <dbReference type="Proteomes" id="UP000500882"/>
    </source>
</evidence>
<dbReference type="EMBL" id="AP022660">
    <property type="protein sequence ID" value="BCA51294.1"/>
    <property type="molecule type" value="Genomic_DNA"/>
</dbReference>
<dbReference type="InterPro" id="IPR027417">
    <property type="entry name" value="P-loop_NTPase"/>
</dbReference>
<feature type="domain" description="DNA2/NAM7 helicase helicase" evidence="3">
    <location>
        <begin position="206"/>
        <end position="573"/>
    </location>
</feature>
<gene>
    <name evidence="5" type="ORF">BatF92_32360</name>
</gene>
<dbReference type="PANTHER" id="PTHR10887">
    <property type="entry name" value="DNA2/NAM7 HELICASE FAMILY"/>
    <property type="match status" value="1"/>
</dbReference>
<dbReference type="Gene3D" id="3.40.50.300">
    <property type="entry name" value="P-loop containing nucleotide triphosphate hydrolases"/>
    <property type="match status" value="2"/>
</dbReference>
<evidence type="ECO:0000259" key="4">
    <source>
        <dbReference type="Pfam" id="PF13087"/>
    </source>
</evidence>
<sequence length="948" mass="109583">MSEIGHKVIEISYLSTNNIAKMINTTENLILIDNQIQTPQIESCQYNSTQKKYDIIFQGNPKVSSYDVHRVLWLKHPIQLDPRIYQVTHKGRKLSNIDSISVFSSQTHKYWHIRFSNGKEYDYNENNLQIIRSCLENKVSRNVFEYLKQVATVNAITADDGTKLLAKQYNNIDFIAENMAIATYLNPQNFKPHYYSPKTLIFPFGCNASQQKAVQTAFENKISVIQGPPGTGKTQTILNIIANILEQGKTVQVVSNNNSAIINVFEKLSKYDIAFIVAPLGNSDNKKKFIKSQETEKQYPNNITSWYHPDLEKPDFFDNLSRQTEELSNIFSKQEQLAIARQEIKSLELEWAHYKQEFGYDSPTIKLRRFINSSQLIRLWHECQHIEEVHSSSRFKLIANLLKKLRWLIFRLKSRIICNIPNKKIDSQDIATTISELQLLFYKTRHAELQSEIRNIEKYLSTKNSAELTKQICDKSMQYLKNSLFRRYGSNRTKPIFTSDDLKDNWQKVQEEYPVVLSTTFSSLTSLHRDTIYDYLIMDEASQVSVETGALAISCAQNVIIVGDSMQLPNIVTKEDKDKLNAIMLNFHIAEGYDCANNSFLQSICKVIPNIPQTLLREHYRCHPKIINFCNLKFYGGNLLIMTHDNGENDVICAIKTVVGNHSRDHINQREIDVIKEEVLPILPYQDTEVGIIAPYNKQVEAIQHNLRDCIDIATVHKFQGREKDAIIMTTVDDIITEFTDDPNLLNVAVSRAKQKFCLVVSGNKQPDNCNISDLIAYIEYNNCSITNSKIHSIFDYLYKPYTKICIDYLKKHPKISKYKSENLTYTLITDILKNNVYMKHLSVICHLPLRHLICDLSLLNEEERKFVKNINTHIDFFICNGVGKFPVLAIETDGYRYHKPGTTQAERDEMKNHILERYKIPLVRLSTTGSNERKIVEKKLMDILHLH</sequence>
<dbReference type="Pfam" id="PF13087">
    <property type="entry name" value="AAA_12"/>
    <property type="match status" value="1"/>
</dbReference>
<name>A0A679HA41_BACT4</name>
<dbReference type="SUPFAM" id="SSF52540">
    <property type="entry name" value="P-loop containing nucleoside triphosphate hydrolases"/>
    <property type="match status" value="1"/>
</dbReference>
<protein>
    <submittedName>
        <fullName evidence="5">DNA helicase</fullName>
    </submittedName>
</protein>
<dbReference type="InterPro" id="IPR047187">
    <property type="entry name" value="SF1_C_Upf1"/>
</dbReference>
<dbReference type="GO" id="GO:0004386">
    <property type="term" value="F:helicase activity"/>
    <property type="evidence" value="ECO:0007669"/>
    <property type="project" value="UniProtKB-KW"/>
</dbReference>
<dbReference type="AlphaFoldDB" id="A0A679HA41"/>
<dbReference type="InterPro" id="IPR041679">
    <property type="entry name" value="DNA2/NAM7-like_C"/>
</dbReference>
<keyword evidence="5" id="KW-0378">Hydrolase</keyword>
<feature type="domain" description="DUF2726" evidence="2">
    <location>
        <begin position="822"/>
        <end position="941"/>
    </location>
</feature>
<organism evidence="5 6">
    <name type="scientific">Bacteroides thetaiotaomicron</name>
    <dbReference type="NCBI Taxonomy" id="818"/>
    <lineage>
        <taxon>Bacteria</taxon>
        <taxon>Pseudomonadati</taxon>
        <taxon>Bacteroidota</taxon>
        <taxon>Bacteroidia</taxon>
        <taxon>Bacteroidales</taxon>
        <taxon>Bacteroidaceae</taxon>
        <taxon>Bacteroides</taxon>
    </lineage>
</organism>
<dbReference type="InterPro" id="IPR041677">
    <property type="entry name" value="DNA2/NAM7_AAA_11"/>
</dbReference>
<feature type="coiled-coil region" evidence="1">
    <location>
        <begin position="330"/>
        <end position="357"/>
    </location>
</feature>
<evidence type="ECO:0000259" key="2">
    <source>
        <dbReference type="Pfam" id="PF10881"/>
    </source>
</evidence>
<dbReference type="Pfam" id="PF13086">
    <property type="entry name" value="AAA_11"/>
    <property type="match status" value="1"/>
</dbReference>
<keyword evidence="5" id="KW-0067">ATP-binding</keyword>
<dbReference type="InterPro" id="IPR024402">
    <property type="entry name" value="DUF2726"/>
</dbReference>
<keyword evidence="5" id="KW-0547">Nucleotide-binding</keyword>
<dbReference type="CDD" id="cd17934">
    <property type="entry name" value="DEXXQc_Upf1-like"/>
    <property type="match status" value="1"/>
</dbReference>
<evidence type="ECO:0000256" key="1">
    <source>
        <dbReference type="SAM" id="Coils"/>
    </source>
</evidence>
<accession>A0A679HA41</accession>
<dbReference type="PANTHER" id="PTHR10887:SF530">
    <property type="entry name" value="SUPERFAMILY I DNA HELICASES"/>
    <property type="match status" value="1"/>
</dbReference>
<dbReference type="CDD" id="cd18808">
    <property type="entry name" value="SF1_C_Upf1"/>
    <property type="match status" value="1"/>
</dbReference>
<dbReference type="Proteomes" id="UP000500882">
    <property type="component" value="Chromosome"/>
</dbReference>
<dbReference type="Gene3D" id="3.40.960.10">
    <property type="entry name" value="VSR Endonuclease"/>
    <property type="match status" value="1"/>
</dbReference>
<reference evidence="5 6" key="1">
    <citation type="submission" date="2020-02" db="EMBL/GenBank/DDBJ databases">
        <title>Whole-genome sequencing and comparative analysis of the genomes of Bacteroides thetaiotaomicron and Escherichia coli isolated from a healthy resident in Vietnam.</title>
        <authorList>
            <person name="Mohsin M."/>
            <person name="Tanaka K."/>
            <person name="Kawahara R."/>
            <person name="Kondo S."/>
            <person name="Noguchi H."/>
            <person name="Motooka D."/>
            <person name="Nakamura S."/>
            <person name="Khong D.T."/>
            <person name="Nguyen T.N."/>
            <person name="Tran H.T."/>
            <person name="Yamamoto Y."/>
        </authorList>
    </citation>
    <scope>NUCLEOTIDE SEQUENCE [LARGE SCALE GENOMIC DNA]</scope>
    <source>
        <strain evidence="5 6">F9-2</strain>
    </source>
</reference>
<proteinExistence type="predicted"/>
<evidence type="ECO:0000259" key="3">
    <source>
        <dbReference type="Pfam" id="PF13086"/>
    </source>
</evidence>
<dbReference type="RefSeq" id="WP_232080054.1">
    <property type="nucleotide sequence ID" value="NZ_AP022660.1"/>
</dbReference>
<dbReference type="Pfam" id="PF10881">
    <property type="entry name" value="DUF2726"/>
    <property type="match status" value="1"/>
</dbReference>
<keyword evidence="5" id="KW-0347">Helicase</keyword>
<evidence type="ECO:0000313" key="5">
    <source>
        <dbReference type="EMBL" id="BCA51294.1"/>
    </source>
</evidence>